<comment type="caution">
    <text evidence="2">The sequence shown here is derived from an EMBL/GenBank/DDBJ whole genome shotgun (WGS) entry which is preliminary data.</text>
</comment>
<accession>J0WIJ7</accession>
<reference evidence="2 3" key="1">
    <citation type="submission" date="2012-05" db="EMBL/GenBank/DDBJ databases">
        <authorList>
            <person name="Harkins D.M."/>
            <person name="Madupu R."/>
            <person name="Durkin A.S."/>
            <person name="Torralba M."/>
            <person name="Methe B."/>
            <person name="Sutton G.G."/>
            <person name="Nelson K.E."/>
        </authorList>
    </citation>
    <scope>NUCLEOTIDE SEQUENCE [LARGE SCALE GENOMIC DNA]</scope>
    <source>
        <strain evidence="2 3">F0489</strain>
    </source>
</reference>
<evidence type="ECO:0000313" key="2">
    <source>
        <dbReference type="EMBL" id="EJF36381.1"/>
    </source>
</evidence>
<feature type="transmembrane region" description="Helical" evidence="1">
    <location>
        <begin position="6"/>
        <end position="23"/>
    </location>
</feature>
<sequence length="297" mass="32077">MVVLVAVRVLVVITVVGILKWFWAKSDRHEVGASASAGTNVADSGDRWSSDWLNGVEEAWTLDAPAGLGGDASITIMGDKLIRMLSGPDAATVTVYRLGDGAPEQLWEEEVSGSASWITVWKNWIVYAGRQSHAVNLYEADGSTRETFESGVDEQVTTYPWTPVPFTLDQARLWLKDGDVSWAPSTYSVSQADASCNSITVGDNDIDLGKENALTKGKSSNCYGTSPIQAVYHSGDGQIATFYEHKDSNEEFLHLVDMTTGQSPDPIALGDRSSFSVQGDLLIAYDRAGNATAYRPA</sequence>
<name>J0WIJ7_9ACTO</name>
<dbReference type="AlphaFoldDB" id="J0WIJ7"/>
<keyword evidence="3" id="KW-1185">Reference proteome</keyword>
<dbReference type="EMBL" id="AKFT01000222">
    <property type="protein sequence ID" value="EJF36381.1"/>
    <property type="molecule type" value="Genomic_DNA"/>
</dbReference>
<evidence type="ECO:0000313" key="3">
    <source>
        <dbReference type="Proteomes" id="UP000002941"/>
    </source>
</evidence>
<proteinExistence type="predicted"/>
<dbReference type="eggNOG" id="ENOG5032FY7">
    <property type="taxonomic scope" value="Bacteria"/>
</dbReference>
<keyword evidence="1" id="KW-1133">Transmembrane helix</keyword>
<organism evidence="2 3">
    <name type="scientific">Actinomyces massiliensis F0489</name>
    <dbReference type="NCBI Taxonomy" id="1125718"/>
    <lineage>
        <taxon>Bacteria</taxon>
        <taxon>Bacillati</taxon>
        <taxon>Actinomycetota</taxon>
        <taxon>Actinomycetes</taxon>
        <taxon>Actinomycetales</taxon>
        <taxon>Actinomycetaceae</taxon>
        <taxon>Actinomyces</taxon>
    </lineage>
</organism>
<gene>
    <name evidence="2" type="ORF">HMPREF1318_2774</name>
</gene>
<dbReference type="PATRIC" id="fig|1125718.3.peg.2840"/>
<dbReference type="Proteomes" id="UP000002941">
    <property type="component" value="Unassembled WGS sequence"/>
</dbReference>
<keyword evidence="1" id="KW-0472">Membrane</keyword>
<protein>
    <submittedName>
        <fullName evidence="2">Uncharacterized protein</fullName>
    </submittedName>
</protein>
<evidence type="ECO:0000256" key="1">
    <source>
        <dbReference type="SAM" id="Phobius"/>
    </source>
</evidence>
<keyword evidence="1" id="KW-0812">Transmembrane</keyword>